<gene>
    <name evidence="1" type="ORF">T05_8171</name>
</gene>
<dbReference type="Proteomes" id="UP000055048">
    <property type="component" value="Unassembled WGS sequence"/>
</dbReference>
<proteinExistence type="predicted"/>
<reference evidence="1 2" key="1">
    <citation type="submission" date="2015-01" db="EMBL/GenBank/DDBJ databases">
        <title>Evolution of Trichinella species and genotypes.</title>
        <authorList>
            <person name="Korhonen P.K."/>
            <person name="Edoardo P."/>
            <person name="Giuseppe L.R."/>
            <person name="Gasser R.B."/>
        </authorList>
    </citation>
    <scope>NUCLEOTIDE SEQUENCE [LARGE SCALE GENOMIC DNA]</scope>
    <source>
        <strain evidence="1">ISS417</strain>
    </source>
</reference>
<name>A0A0V0T5N2_9BILA</name>
<dbReference type="EMBL" id="JYDJ01000593">
    <property type="protein sequence ID" value="KRX34296.1"/>
    <property type="molecule type" value="Genomic_DNA"/>
</dbReference>
<sequence length="69" mass="8053">LNFTKSITLKEYLYNAPQIERVNQKIFKSEYIQKCQSAAFFRDSVTDVLSCRPTWSQFSSLILLNSMPN</sequence>
<comment type="caution">
    <text evidence="1">The sequence shown here is derived from an EMBL/GenBank/DDBJ whole genome shotgun (WGS) entry which is preliminary data.</text>
</comment>
<feature type="non-terminal residue" evidence="1">
    <location>
        <position position="1"/>
    </location>
</feature>
<organism evidence="1 2">
    <name type="scientific">Trichinella murrelli</name>
    <dbReference type="NCBI Taxonomy" id="144512"/>
    <lineage>
        <taxon>Eukaryota</taxon>
        <taxon>Metazoa</taxon>
        <taxon>Ecdysozoa</taxon>
        <taxon>Nematoda</taxon>
        <taxon>Enoplea</taxon>
        <taxon>Dorylaimia</taxon>
        <taxon>Trichinellida</taxon>
        <taxon>Trichinellidae</taxon>
        <taxon>Trichinella</taxon>
    </lineage>
</organism>
<evidence type="ECO:0000313" key="2">
    <source>
        <dbReference type="Proteomes" id="UP000055048"/>
    </source>
</evidence>
<accession>A0A0V0T5N2</accession>
<protein>
    <submittedName>
        <fullName evidence="1">Uncharacterized protein</fullName>
    </submittedName>
</protein>
<evidence type="ECO:0000313" key="1">
    <source>
        <dbReference type="EMBL" id="KRX34296.1"/>
    </source>
</evidence>
<dbReference type="AlphaFoldDB" id="A0A0V0T5N2"/>
<keyword evidence="2" id="KW-1185">Reference proteome</keyword>